<dbReference type="GO" id="GO:0005739">
    <property type="term" value="C:mitochondrion"/>
    <property type="evidence" value="ECO:0007669"/>
    <property type="project" value="TreeGrafter"/>
</dbReference>
<evidence type="ECO:0000313" key="2">
    <source>
        <dbReference type="Proteomes" id="UP000485058"/>
    </source>
</evidence>
<dbReference type="EMBL" id="BLLF01000288">
    <property type="protein sequence ID" value="GFH10117.1"/>
    <property type="molecule type" value="Genomic_DNA"/>
</dbReference>
<dbReference type="InterPro" id="IPR051205">
    <property type="entry name" value="UbiH/COQ6_monooxygenase"/>
</dbReference>
<organism evidence="1 2">
    <name type="scientific">Haematococcus lacustris</name>
    <name type="common">Green alga</name>
    <name type="synonym">Haematococcus pluvialis</name>
    <dbReference type="NCBI Taxonomy" id="44745"/>
    <lineage>
        <taxon>Eukaryota</taxon>
        <taxon>Viridiplantae</taxon>
        <taxon>Chlorophyta</taxon>
        <taxon>core chlorophytes</taxon>
        <taxon>Chlorophyceae</taxon>
        <taxon>CS clade</taxon>
        <taxon>Chlamydomonadales</taxon>
        <taxon>Haematococcaceae</taxon>
        <taxon>Haematococcus</taxon>
    </lineage>
</organism>
<keyword evidence="2" id="KW-1185">Reference proteome</keyword>
<dbReference type="Gene3D" id="3.50.50.60">
    <property type="entry name" value="FAD/NAD(P)-binding domain"/>
    <property type="match status" value="1"/>
</dbReference>
<gene>
    <name evidence="1" type="ORF">HaLaN_05373</name>
</gene>
<reference evidence="1 2" key="1">
    <citation type="submission" date="2020-02" db="EMBL/GenBank/DDBJ databases">
        <title>Draft genome sequence of Haematococcus lacustris strain NIES-144.</title>
        <authorList>
            <person name="Morimoto D."/>
            <person name="Nakagawa S."/>
            <person name="Yoshida T."/>
            <person name="Sawayama S."/>
        </authorList>
    </citation>
    <scope>NUCLEOTIDE SEQUENCE [LARGE SCALE GENOMIC DNA]</scope>
    <source>
        <strain evidence="1 2">NIES-144</strain>
    </source>
</reference>
<dbReference type="GO" id="GO:0016120">
    <property type="term" value="P:carotene biosynthetic process"/>
    <property type="evidence" value="ECO:0007669"/>
    <property type="project" value="TreeGrafter"/>
</dbReference>
<dbReference type="GO" id="GO:0016123">
    <property type="term" value="P:xanthophyll biosynthetic process"/>
    <property type="evidence" value="ECO:0007669"/>
    <property type="project" value="TreeGrafter"/>
</dbReference>
<dbReference type="AlphaFoldDB" id="A0A699YIT2"/>
<dbReference type="SUPFAM" id="SSF51905">
    <property type="entry name" value="FAD/NAD(P)-binding domain"/>
    <property type="match status" value="1"/>
</dbReference>
<dbReference type="InterPro" id="IPR036188">
    <property type="entry name" value="FAD/NAD-bd_sf"/>
</dbReference>
<proteinExistence type="predicted"/>
<accession>A0A699YIT2</accession>
<evidence type="ECO:0000313" key="1">
    <source>
        <dbReference type="EMBL" id="GFH10117.1"/>
    </source>
</evidence>
<comment type="caution">
    <text evidence="1">The sequence shown here is derived from an EMBL/GenBank/DDBJ whole genome shotgun (WGS) entry which is preliminary data.</text>
</comment>
<dbReference type="PANTHER" id="PTHR43876">
    <property type="entry name" value="UBIQUINONE BIOSYNTHESIS MONOOXYGENASE COQ6, MITOCHONDRIAL"/>
    <property type="match status" value="1"/>
</dbReference>
<name>A0A699YIT2_HAELA</name>
<protein>
    <submittedName>
        <fullName evidence="1">FAD_binding_3 domain-containing protein</fullName>
    </submittedName>
</protein>
<sequence length="95" mass="9983">MTARAWSLSLCRYVAPRLALIGDAAHAVHPLAGQGEEYDAPRRRASLAMTASLDGLRQTFAMQSAPFAAARNLGLGLLNAAGPLKTAIMKYASGL</sequence>
<dbReference type="Proteomes" id="UP000485058">
    <property type="component" value="Unassembled WGS sequence"/>
</dbReference>
<dbReference type="PANTHER" id="PTHR43876:SF7">
    <property type="entry name" value="UBIQUINONE BIOSYNTHESIS MONOOXYGENASE COQ6, MITOCHONDRIAL"/>
    <property type="match status" value="1"/>
</dbReference>